<evidence type="ECO:0000256" key="1">
    <source>
        <dbReference type="ARBA" id="ARBA00022574"/>
    </source>
</evidence>
<dbReference type="PANTHER" id="PTHR22844">
    <property type="entry name" value="F-BOX AND WD40 DOMAIN PROTEIN"/>
    <property type="match status" value="1"/>
</dbReference>
<dbReference type="InterPro" id="IPR015943">
    <property type="entry name" value="WD40/YVTN_repeat-like_dom_sf"/>
</dbReference>
<dbReference type="Gene3D" id="2.130.10.10">
    <property type="entry name" value="YVTN repeat-like/Quinoprotein amine dehydrogenase"/>
    <property type="match status" value="2"/>
</dbReference>
<dbReference type="InterPro" id="IPR001680">
    <property type="entry name" value="WD40_rpt"/>
</dbReference>
<dbReference type="InterPro" id="IPR036322">
    <property type="entry name" value="WD40_repeat_dom_sf"/>
</dbReference>
<dbReference type="SMART" id="SM00320">
    <property type="entry name" value="WD40"/>
    <property type="match status" value="7"/>
</dbReference>
<dbReference type="EMBL" id="JAMSHJ010000004">
    <property type="protein sequence ID" value="KAI5417148.1"/>
    <property type="molecule type" value="Genomic_DNA"/>
</dbReference>
<evidence type="ECO:0000313" key="4">
    <source>
        <dbReference type="EMBL" id="KAI5417148.1"/>
    </source>
</evidence>
<dbReference type="PRINTS" id="PR00320">
    <property type="entry name" value="GPROTEINBRPT"/>
</dbReference>
<organism evidence="4 5">
    <name type="scientific">Pisum sativum</name>
    <name type="common">Garden pea</name>
    <name type="synonym">Lathyrus oleraceus</name>
    <dbReference type="NCBI Taxonomy" id="3888"/>
    <lineage>
        <taxon>Eukaryota</taxon>
        <taxon>Viridiplantae</taxon>
        <taxon>Streptophyta</taxon>
        <taxon>Embryophyta</taxon>
        <taxon>Tracheophyta</taxon>
        <taxon>Spermatophyta</taxon>
        <taxon>Magnoliopsida</taxon>
        <taxon>eudicotyledons</taxon>
        <taxon>Gunneridae</taxon>
        <taxon>Pentapetalae</taxon>
        <taxon>rosids</taxon>
        <taxon>fabids</taxon>
        <taxon>Fabales</taxon>
        <taxon>Fabaceae</taxon>
        <taxon>Papilionoideae</taxon>
        <taxon>50 kb inversion clade</taxon>
        <taxon>NPAAA clade</taxon>
        <taxon>Hologalegina</taxon>
        <taxon>IRL clade</taxon>
        <taxon>Fabeae</taxon>
        <taxon>Lathyrus</taxon>
    </lineage>
</organism>
<feature type="repeat" description="WD" evidence="3">
    <location>
        <begin position="179"/>
        <end position="215"/>
    </location>
</feature>
<proteinExistence type="predicted"/>
<feature type="non-terminal residue" evidence="4">
    <location>
        <position position="1"/>
    </location>
</feature>
<evidence type="ECO:0000313" key="5">
    <source>
        <dbReference type="Proteomes" id="UP001058974"/>
    </source>
</evidence>
<evidence type="ECO:0000256" key="3">
    <source>
        <dbReference type="PROSITE-ProRule" id="PRU00221"/>
    </source>
</evidence>
<dbReference type="PROSITE" id="PS00678">
    <property type="entry name" value="WD_REPEATS_1"/>
    <property type="match status" value="1"/>
</dbReference>
<dbReference type="InterPro" id="IPR019775">
    <property type="entry name" value="WD40_repeat_CS"/>
</dbReference>
<reference evidence="4 5" key="1">
    <citation type="journal article" date="2022" name="Nat. Genet.">
        <title>Improved pea reference genome and pan-genome highlight genomic features and evolutionary characteristics.</title>
        <authorList>
            <person name="Yang T."/>
            <person name="Liu R."/>
            <person name="Luo Y."/>
            <person name="Hu S."/>
            <person name="Wang D."/>
            <person name="Wang C."/>
            <person name="Pandey M.K."/>
            <person name="Ge S."/>
            <person name="Xu Q."/>
            <person name="Li N."/>
            <person name="Li G."/>
            <person name="Huang Y."/>
            <person name="Saxena R.K."/>
            <person name="Ji Y."/>
            <person name="Li M."/>
            <person name="Yan X."/>
            <person name="He Y."/>
            <person name="Liu Y."/>
            <person name="Wang X."/>
            <person name="Xiang C."/>
            <person name="Varshney R.K."/>
            <person name="Ding H."/>
            <person name="Gao S."/>
            <person name="Zong X."/>
        </authorList>
    </citation>
    <scope>NUCLEOTIDE SEQUENCE [LARGE SCALE GENOMIC DNA]</scope>
    <source>
        <strain evidence="4 5">cv. Zhongwan 6</strain>
    </source>
</reference>
<name>A0A9D4X9P8_PEA</name>
<feature type="repeat" description="WD" evidence="3">
    <location>
        <begin position="223"/>
        <end position="256"/>
    </location>
</feature>
<sequence length="410" mass="45770">RNPNRYICSLPQQLPFLSSLLHPSFPSFCTLSTIMNDFTNTITTLLHLQHKQKPLILPLNHQYLTSIKTLTPHITCLAVHRNLLYAASLNLINVFDLSSSYTLIDTFNETSTSGFVKSITFTGSRVFTAHQDCKIRVWHITSSKRHCLVSSLPTFKDRLRRCIVPKNYVTVRRHQKSLWIKHNDTVSGLAVNEKEKLMYSVSWDKSFKIWDLSSGYYRCLESLNAHNDAINAVVVSDDGTVYTASADGCIKAWKMDHKVKRYSLVSSVGKQKPTVNALAMNGDGTVLFSGGSDGTICRWENNNKCEEKNVVLMETLRGHSGAILCLVNVNELLASGSADHTVRIWQRERRDGGGYCCRGVLEGHEKPVKSLVVISGGGEEDDKSEGDVVVTLFSGSLDGEIKVWEVFGLI</sequence>
<protein>
    <submittedName>
        <fullName evidence="4">Uncharacterized protein</fullName>
    </submittedName>
</protein>
<dbReference type="Gramene" id="Psat04G0194900-T1">
    <property type="protein sequence ID" value="KAI5417148.1"/>
    <property type="gene ID" value="KIW84_041949"/>
</dbReference>
<dbReference type="Proteomes" id="UP001058974">
    <property type="component" value="Chromosome 4"/>
</dbReference>
<feature type="repeat" description="WD" evidence="3">
    <location>
        <begin position="316"/>
        <end position="346"/>
    </location>
</feature>
<dbReference type="InterPro" id="IPR020472">
    <property type="entry name" value="WD40_PAC1"/>
</dbReference>
<dbReference type="PROSITE" id="PS50082">
    <property type="entry name" value="WD_REPEATS_2"/>
    <property type="match status" value="4"/>
</dbReference>
<keyword evidence="2" id="KW-0677">Repeat</keyword>
<dbReference type="SUPFAM" id="SSF50978">
    <property type="entry name" value="WD40 repeat-like"/>
    <property type="match status" value="1"/>
</dbReference>
<feature type="repeat" description="WD" evidence="3">
    <location>
        <begin position="268"/>
        <end position="300"/>
    </location>
</feature>
<keyword evidence="5" id="KW-1185">Reference proteome</keyword>
<dbReference type="PANTHER" id="PTHR22844:SF324">
    <property type="entry name" value="TRANSDUCIN_WD40 REPEAT PROTEIN"/>
    <property type="match status" value="1"/>
</dbReference>
<keyword evidence="1 3" id="KW-0853">WD repeat</keyword>
<dbReference type="InterPro" id="IPR045182">
    <property type="entry name" value="JINGUBANG-like"/>
</dbReference>
<gene>
    <name evidence="4" type="ORF">KIW84_041949</name>
</gene>
<accession>A0A9D4X9P8</accession>
<evidence type="ECO:0000256" key="2">
    <source>
        <dbReference type="ARBA" id="ARBA00022737"/>
    </source>
</evidence>
<dbReference type="Pfam" id="PF00400">
    <property type="entry name" value="WD40"/>
    <property type="match status" value="5"/>
</dbReference>
<comment type="caution">
    <text evidence="4">The sequence shown here is derived from an EMBL/GenBank/DDBJ whole genome shotgun (WGS) entry which is preliminary data.</text>
</comment>
<dbReference type="PROSITE" id="PS50294">
    <property type="entry name" value="WD_REPEATS_REGION"/>
    <property type="match status" value="2"/>
</dbReference>
<dbReference type="AlphaFoldDB" id="A0A9D4X9P8"/>